<comment type="cofactor">
    <cofactor evidence="1 20">
        <name>[4Fe-4S] cluster</name>
        <dbReference type="ChEBI" id="CHEBI:49883"/>
    </cofactor>
</comment>
<dbReference type="GO" id="GO:0000166">
    <property type="term" value="F:nucleotide binding"/>
    <property type="evidence" value="ECO:0007669"/>
    <property type="project" value="InterPro"/>
</dbReference>
<dbReference type="Gene3D" id="3.30.420.10">
    <property type="entry name" value="Ribonuclease H-like superfamily/Ribonuclease H"/>
    <property type="match status" value="1"/>
</dbReference>
<dbReference type="InterPro" id="IPR042087">
    <property type="entry name" value="DNA_pol_B_thumb"/>
</dbReference>
<feature type="domain" description="DNA-directed DNA polymerase family B exonuclease" evidence="23">
    <location>
        <begin position="603"/>
        <end position="779"/>
    </location>
</feature>
<evidence type="ECO:0000256" key="1">
    <source>
        <dbReference type="ARBA" id="ARBA00001966"/>
    </source>
</evidence>
<reference evidence="27" key="1">
    <citation type="submission" date="2014-02" db="EMBL/GenBank/DDBJ databases">
        <authorList>
            <person name="Genoscope - CEA"/>
        </authorList>
    </citation>
    <scope>NUCLEOTIDE SEQUENCE</scope>
    <source>
        <strain evidence="27">LS3</strain>
    </source>
</reference>
<evidence type="ECO:0000256" key="18">
    <source>
        <dbReference type="ARBA" id="ARBA00049244"/>
    </source>
</evidence>
<evidence type="ECO:0000256" key="3">
    <source>
        <dbReference type="ARBA" id="ARBA00005755"/>
    </source>
</evidence>
<evidence type="ECO:0000313" key="27">
    <source>
        <dbReference type="EMBL" id="CDP37773.1"/>
    </source>
</evidence>
<dbReference type="EC" id="2.7.7.7" evidence="20"/>
<dbReference type="GO" id="GO:0008270">
    <property type="term" value="F:zinc ion binding"/>
    <property type="evidence" value="ECO:0007669"/>
    <property type="project" value="UniProtKB-KW"/>
</dbReference>
<dbReference type="PANTHER" id="PTHR45812:SF1">
    <property type="entry name" value="DNA POLYMERASE ZETA CATALYTIC SUBUNIT"/>
    <property type="match status" value="1"/>
</dbReference>
<dbReference type="GO" id="GO:0000724">
    <property type="term" value="P:double-strand break repair via homologous recombination"/>
    <property type="evidence" value="ECO:0007669"/>
    <property type="project" value="TreeGrafter"/>
</dbReference>
<keyword evidence="8 20" id="KW-0479">Metal-binding</keyword>
<keyword evidence="17 20" id="KW-0539">Nucleus</keyword>
<dbReference type="Gene3D" id="1.10.287.690">
    <property type="entry name" value="Helix hairpin bin"/>
    <property type="match status" value="1"/>
</dbReference>
<keyword evidence="10 20" id="KW-0863">Zinc-finger</keyword>
<dbReference type="SMART" id="SM00486">
    <property type="entry name" value="POLBc"/>
    <property type="match status" value="1"/>
</dbReference>
<evidence type="ECO:0000256" key="21">
    <source>
        <dbReference type="SAM" id="MobiDB-lite"/>
    </source>
</evidence>
<evidence type="ECO:0000256" key="14">
    <source>
        <dbReference type="ARBA" id="ARBA00023014"/>
    </source>
</evidence>
<dbReference type="Gene3D" id="1.10.132.60">
    <property type="entry name" value="DNA polymerase family B, C-terminal domain"/>
    <property type="match status" value="1"/>
</dbReference>
<evidence type="ECO:0000256" key="2">
    <source>
        <dbReference type="ARBA" id="ARBA00004123"/>
    </source>
</evidence>
<keyword evidence="6 20" id="KW-0548">Nucleotidyltransferase</keyword>
<keyword evidence="13 20" id="KW-0408">Iron</keyword>
<feature type="compositionally biased region" description="Polar residues" evidence="21">
    <location>
        <begin position="278"/>
        <end position="290"/>
    </location>
</feature>
<comment type="subunit">
    <text evidence="19">Forms DNA polymerase zeta with REV7.</text>
</comment>
<protein>
    <recommendedName>
        <fullName evidence="20">DNA polymerase</fullName>
        <ecNumber evidence="20">2.7.7.7</ecNumber>
    </recommendedName>
</protein>
<sequence length="1428" mass="162243">MSDVKSSLSSSDSPSFLRVQLNNIDSYQCPPTVLDRKRPKSGATSFPHVPVVRVFGVTDSGHKALLHIHGVFPYLFVKYEEVLDKVDQVISQLRVQINTAMCNAYRRPADDARNQFVADIVLCKGVPFYGYHQQMEPYLKIYMLSPSYMTKFADLLRTGVITGRPLQPYESHIPHSLQFFTDFNLFGCNWVRLSNAYFRDPIPPSFEQENVKILSDRSFPRMSVCELEIDITADMILNRYELSKQDGPKGSMGLKLTSLSELWTEDTQRRHTLGAESFDSQQKARSSASRPETRHWAREDEFAARLDELIDSKLYDRSDQLDTSLDGIPTCLEAVDAMVLPDTAKQTEAAPPVTTEILANITESDLISSDEEQTDSDEEANLPSFGTLKRKRSSESIIRDSFAAPVASRVQSIQFSSQSLRDLHGFSPSRPRLSMEFVPSQKSDIALISDEFNLSSDSTLLMSACKPPSANSVLDEIESYGLPRILYQEPFYSKDKDVPLIAATYAGIEYRLQGNSAKYLKPFEFSDDFPKLPTSASNNAPTLVEYSIPPPRRHSVEKWLSRPPKPVKTPDFASQIAPPNPRNMFKYASQKVSSNNRAITDLSYMSVLVIEVHANGNAGKLPNPATDPVQAVFWRLLQDKTMTEDDPRGIICFGDEQFEKKLRSATDHQVVCERSEYDLYGSLIQLVRFYDPDILAGFEVQNASWGYAIDRFNAAYDDDFSILLGRLSPRPNGGGTILRGSKWGLRHTNDLTVPGRYVINIWRILRSELNLLQYTLENVVFQTLHKRIPHYANEDLTKWYTGICTNDLATLLAYYSERVDFMVRIVENQEIVSRFSEQARIIGIDYNSVFYRGSQYKVESLLARLAKKENYVMISPSTKQVGQQNALEYIPLVMEPESLFYTSPVLVLDFQSLYPSIMLAYNYCYSTCMGRVIPWRGRNKIGVVDDLKLDPGVLEKLKDKIKVAPNGVMYLRSDERYSLLARMLKELLDTRVMLKDSMSKFYKDDVRFQKSMNNRQLALKLTANVTYGYTSATFSGRMPCAEIADSIVLSARETLESAIDTINATEKWGARVVYGDTDSIFVHLPGKSREQAFEIGNDIASTITSMNPQPVKLKFEKVYHPCVLQTKKRYVGYMYETPEQVDPVFDAKGTETIRRDGTPAQQKIEEQALRILFETSDLSKVKEYIQAEWTKIMTENVSIQDFCFAKEVKLGTYKEGSSVPPGAVIAARRSARDERAEPQYRERVPYVVISGAPDSRLVDRCVEPEYLLLNPHVHLDAEYYIIKHLIPPLERIFSLFGANVRSWYDEMPRSMKFRYFEAVGNGSTSLNNYLRPSSCAICGAKITNDGDNGLCKRCSARPDQSRYIMIMRVKRQQQKVMQLETICRQCSRIQPASDICCVSGDCPIYYSRHKANNDLRALMSIDYVTNSW</sequence>
<dbReference type="GO" id="GO:0006260">
    <property type="term" value="P:DNA replication"/>
    <property type="evidence" value="ECO:0007669"/>
    <property type="project" value="UniProtKB-KW"/>
</dbReference>
<dbReference type="PRINTS" id="PR00106">
    <property type="entry name" value="DNAPOLB"/>
</dbReference>
<dbReference type="FunFam" id="1.10.132.60:FF:000007">
    <property type="entry name" value="DNA polymerase"/>
    <property type="match status" value="1"/>
</dbReference>
<dbReference type="InterPro" id="IPR030559">
    <property type="entry name" value="PolZ_Rev3"/>
</dbReference>
<feature type="domain" description="C4-type zinc-finger of DNA polymerase delta" evidence="24">
    <location>
        <begin position="1335"/>
        <end position="1408"/>
    </location>
</feature>
<keyword evidence="7 20" id="KW-0235">DNA replication</keyword>
<evidence type="ECO:0000256" key="8">
    <source>
        <dbReference type="ARBA" id="ARBA00022723"/>
    </source>
</evidence>
<evidence type="ECO:0000256" key="9">
    <source>
        <dbReference type="ARBA" id="ARBA00022763"/>
    </source>
</evidence>
<dbReference type="Gene3D" id="3.30.342.10">
    <property type="entry name" value="DNA Polymerase, chain B, domain 1"/>
    <property type="match status" value="1"/>
</dbReference>
<dbReference type="PANTHER" id="PTHR45812">
    <property type="entry name" value="DNA POLYMERASE ZETA CATALYTIC SUBUNIT"/>
    <property type="match status" value="1"/>
</dbReference>
<comment type="similarity">
    <text evidence="3 20">Belongs to the DNA polymerase type-B family.</text>
</comment>
<feature type="region of interest" description="Disordered" evidence="21">
    <location>
        <begin position="367"/>
        <end position="386"/>
    </location>
</feature>
<dbReference type="PROSITE" id="PS00116">
    <property type="entry name" value="DNA_POLYMERASE_B"/>
    <property type="match status" value="1"/>
</dbReference>
<feature type="compositionally biased region" description="Acidic residues" evidence="21">
    <location>
        <begin position="368"/>
        <end position="380"/>
    </location>
</feature>
<gene>
    <name evidence="27" type="ORF">GNLVRS02_ARAD1D19118g</name>
</gene>
<dbReference type="FunFam" id="1.10.287.690:FF:000002">
    <property type="entry name" value="DNA polymerase zeta"/>
    <property type="match status" value="1"/>
</dbReference>
<name>A0A060T9Z7_BLAAD</name>
<dbReference type="InterPro" id="IPR036397">
    <property type="entry name" value="RNaseH_sf"/>
</dbReference>
<dbReference type="CDD" id="cd05778">
    <property type="entry name" value="DNA_polB_zeta_exo"/>
    <property type="match status" value="1"/>
</dbReference>
<dbReference type="CDD" id="cd05534">
    <property type="entry name" value="POLBc_zeta"/>
    <property type="match status" value="1"/>
</dbReference>
<dbReference type="Pfam" id="PF24065">
    <property type="entry name" value="REV3_N"/>
    <property type="match status" value="1"/>
</dbReference>
<dbReference type="InterPro" id="IPR006172">
    <property type="entry name" value="DNA-dir_DNA_pol_B"/>
</dbReference>
<dbReference type="GO" id="GO:0042276">
    <property type="term" value="P:error-prone translesion synthesis"/>
    <property type="evidence" value="ECO:0007669"/>
    <property type="project" value="TreeGrafter"/>
</dbReference>
<keyword evidence="12 20" id="KW-0239">DNA-directed DNA polymerase</keyword>
<dbReference type="InterPro" id="IPR017964">
    <property type="entry name" value="DNA-dir_DNA_pol_B_CS"/>
</dbReference>
<evidence type="ECO:0000256" key="13">
    <source>
        <dbReference type="ARBA" id="ARBA00023004"/>
    </source>
</evidence>
<keyword evidence="15 20" id="KW-0238">DNA-binding</keyword>
<keyword evidence="5 20" id="KW-0808">Transferase</keyword>
<evidence type="ECO:0000256" key="12">
    <source>
        <dbReference type="ARBA" id="ARBA00022932"/>
    </source>
</evidence>
<dbReference type="GO" id="GO:0051539">
    <property type="term" value="F:4 iron, 4 sulfur cluster binding"/>
    <property type="evidence" value="ECO:0007669"/>
    <property type="project" value="UniProtKB-KW"/>
</dbReference>
<evidence type="ECO:0000256" key="5">
    <source>
        <dbReference type="ARBA" id="ARBA00022679"/>
    </source>
</evidence>
<evidence type="ECO:0000256" key="11">
    <source>
        <dbReference type="ARBA" id="ARBA00022833"/>
    </source>
</evidence>
<evidence type="ECO:0000256" key="15">
    <source>
        <dbReference type="ARBA" id="ARBA00023125"/>
    </source>
</evidence>
<dbReference type="Pfam" id="PF24055">
    <property type="entry name" value="POL3_N"/>
    <property type="match status" value="1"/>
</dbReference>
<evidence type="ECO:0000259" key="23">
    <source>
        <dbReference type="Pfam" id="PF03104"/>
    </source>
</evidence>
<comment type="catalytic activity">
    <reaction evidence="18 20">
        <text>DNA(n) + a 2'-deoxyribonucleoside 5'-triphosphate = DNA(n+1) + diphosphate</text>
        <dbReference type="Rhea" id="RHEA:22508"/>
        <dbReference type="Rhea" id="RHEA-COMP:17339"/>
        <dbReference type="Rhea" id="RHEA-COMP:17340"/>
        <dbReference type="ChEBI" id="CHEBI:33019"/>
        <dbReference type="ChEBI" id="CHEBI:61560"/>
        <dbReference type="ChEBI" id="CHEBI:173112"/>
        <dbReference type="EC" id="2.7.7.7"/>
    </reaction>
</comment>
<dbReference type="InterPro" id="IPR006134">
    <property type="entry name" value="DNA-dir_DNA_pol_B_multi_dom"/>
</dbReference>
<dbReference type="EMBL" id="HG937694">
    <property type="protein sequence ID" value="CDP37773.1"/>
    <property type="molecule type" value="Genomic_DNA"/>
</dbReference>
<feature type="domain" description="DNA polymerase delta/zeta catalytic subunit N-terminal" evidence="25">
    <location>
        <begin position="70"/>
        <end position="149"/>
    </location>
</feature>
<dbReference type="SUPFAM" id="SSF56672">
    <property type="entry name" value="DNA/RNA polymerases"/>
    <property type="match status" value="1"/>
</dbReference>
<keyword evidence="16" id="KW-0234">DNA repair</keyword>
<feature type="region of interest" description="Disordered" evidence="21">
    <location>
        <begin position="272"/>
        <end position="296"/>
    </location>
</feature>
<dbReference type="GO" id="GO:0005634">
    <property type="term" value="C:nucleus"/>
    <property type="evidence" value="ECO:0007669"/>
    <property type="project" value="UniProtKB-SubCell"/>
</dbReference>
<evidence type="ECO:0000259" key="26">
    <source>
        <dbReference type="Pfam" id="PF24065"/>
    </source>
</evidence>
<dbReference type="Gene3D" id="3.90.1600.10">
    <property type="entry name" value="Palm domain of DNA polymerase"/>
    <property type="match status" value="1"/>
</dbReference>
<dbReference type="InterPro" id="IPR025687">
    <property type="entry name" value="Znf-C4pol"/>
</dbReference>
<dbReference type="Pfam" id="PF03104">
    <property type="entry name" value="DNA_pol_B_exo1"/>
    <property type="match status" value="1"/>
</dbReference>
<evidence type="ECO:0000256" key="7">
    <source>
        <dbReference type="ARBA" id="ARBA00022705"/>
    </source>
</evidence>
<comment type="subcellular location">
    <subcellularLocation>
        <location evidence="2 20">Nucleus</location>
    </subcellularLocation>
</comment>
<evidence type="ECO:0000259" key="22">
    <source>
        <dbReference type="Pfam" id="PF00136"/>
    </source>
</evidence>
<evidence type="ECO:0000256" key="10">
    <source>
        <dbReference type="ARBA" id="ARBA00022771"/>
    </source>
</evidence>
<dbReference type="SUPFAM" id="SSF53098">
    <property type="entry name" value="Ribonuclease H-like"/>
    <property type="match status" value="1"/>
</dbReference>
<evidence type="ECO:0000256" key="20">
    <source>
        <dbReference type="RuleBase" id="RU000442"/>
    </source>
</evidence>
<reference evidence="27" key="2">
    <citation type="submission" date="2014-06" db="EMBL/GenBank/DDBJ databases">
        <title>The complete genome of Blastobotrys (Arxula) adeninivorans LS3 - a yeast of biotechnological interest.</title>
        <authorList>
            <person name="Kunze G."/>
            <person name="Gaillardin C."/>
            <person name="Czernicka M."/>
            <person name="Durrens P."/>
            <person name="Martin T."/>
            <person name="Boer E."/>
            <person name="Gabaldon T."/>
            <person name="Cruz J."/>
            <person name="Talla E."/>
            <person name="Marck C."/>
            <person name="Goffeau A."/>
            <person name="Barbe V."/>
            <person name="Baret P."/>
            <person name="Baronian K."/>
            <person name="Beier S."/>
            <person name="Bleykasten C."/>
            <person name="Bode R."/>
            <person name="Casaregola S."/>
            <person name="Despons L."/>
            <person name="Fairhead C."/>
            <person name="Giersberg M."/>
            <person name="Gierski P."/>
            <person name="Hahnel U."/>
            <person name="Hartmann A."/>
            <person name="Jankowska D."/>
            <person name="Jubin C."/>
            <person name="Jung P."/>
            <person name="Lafontaine I."/>
            <person name="Leh-Louis V."/>
            <person name="Lemaire M."/>
            <person name="Marcet-Houben M."/>
            <person name="Mascher M."/>
            <person name="Morel G."/>
            <person name="Richard G.-F."/>
            <person name="Riechen J."/>
            <person name="Sacerdot C."/>
            <person name="Sarkar A."/>
            <person name="Savel G."/>
            <person name="Schacherer J."/>
            <person name="Sherman D."/>
            <person name="Straub M.-L."/>
            <person name="Stein N."/>
            <person name="Thierry A."/>
            <person name="Trautwein-Schult A."/>
            <person name="Westhof E."/>
            <person name="Worch S."/>
            <person name="Dujon B."/>
            <person name="Souciet J.-L."/>
            <person name="Wincker P."/>
            <person name="Scholz U."/>
            <person name="Neuveglise N."/>
        </authorList>
    </citation>
    <scope>NUCLEOTIDE SEQUENCE</scope>
    <source>
        <strain evidence="27">LS3</strain>
    </source>
</reference>
<dbReference type="InterPro" id="IPR006133">
    <property type="entry name" value="DNA-dir_DNA_pol_B_exonuc"/>
</dbReference>
<dbReference type="Pfam" id="PF00136">
    <property type="entry name" value="DNA_pol_B"/>
    <property type="match status" value="1"/>
</dbReference>
<evidence type="ECO:0000259" key="25">
    <source>
        <dbReference type="Pfam" id="PF24055"/>
    </source>
</evidence>
<evidence type="ECO:0000256" key="4">
    <source>
        <dbReference type="ARBA" id="ARBA00022485"/>
    </source>
</evidence>
<feature type="domain" description="DNA-directed DNA polymerase family B multifunctional" evidence="22">
    <location>
        <begin position="845"/>
        <end position="1294"/>
    </location>
</feature>
<dbReference type="PhylomeDB" id="A0A060T9Z7"/>
<dbReference type="Pfam" id="PF14260">
    <property type="entry name" value="zf-C4pol"/>
    <property type="match status" value="1"/>
</dbReference>
<keyword evidence="9" id="KW-0227">DNA damage</keyword>
<feature type="domain" description="DNA polymerase zeta catalytic subunit N-terminal" evidence="26">
    <location>
        <begin position="17"/>
        <end position="69"/>
    </location>
</feature>
<dbReference type="InterPro" id="IPR043502">
    <property type="entry name" value="DNA/RNA_pol_sf"/>
</dbReference>
<evidence type="ECO:0000256" key="19">
    <source>
        <dbReference type="ARBA" id="ARBA00066055"/>
    </source>
</evidence>
<dbReference type="GO" id="GO:0003887">
    <property type="term" value="F:DNA-directed DNA polymerase activity"/>
    <property type="evidence" value="ECO:0007669"/>
    <property type="project" value="UniProtKB-KW"/>
</dbReference>
<dbReference type="InterPro" id="IPR056447">
    <property type="entry name" value="REV3_N"/>
</dbReference>
<accession>A0A060T9Z7</accession>
<proteinExistence type="inferred from homology"/>
<evidence type="ECO:0000256" key="17">
    <source>
        <dbReference type="ARBA" id="ARBA00023242"/>
    </source>
</evidence>
<dbReference type="InterPro" id="IPR056435">
    <property type="entry name" value="DPOD/Z_N"/>
</dbReference>
<dbReference type="InterPro" id="IPR023211">
    <property type="entry name" value="DNA_pol_palm_dom_sf"/>
</dbReference>
<evidence type="ECO:0000259" key="24">
    <source>
        <dbReference type="Pfam" id="PF14260"/>
    </source>
</evidence>
<dbReference type="GO" id="GO:0016035">
    <property type="term" value="C:zeta DNA polymerase complex"/>
    <property type="evidence" value="ECO:0007669"/>
    <property type="project" value="InterPro"/>
</dbReference>
<keyword evidence="14 20" id="KW-0411">Iron-sulfur</keyword>
<evidence type="ECO:0000256" key="6">
    <source>
        <dbReference type="ARBA" id="ARBA00022695"/>
    </source>
</evidence>
<evidence type="ECO:0000256" key="16">
    <source>
        <dbReference type="ARBA" id="ARBA00023204"/>
    </source>
</evidence>
<dbReference type="GO" id="GO:0003677">
    <property type="term" value="F:DNA binding"/>
    <property type="evidence" value="ECO:0007669"/>
    <property type="project" value="UniProtKB-KW"/>
</dbReference>
<dbReference type="InterPro" id="IPR012337">
    <property type="entry name" value="RNaseH-like_sf"/>
</dbReference>
<organism evidence="27">
    <name type="scientific">Blastobotrys adeninivorans</name>
    <name type="common">Yeast</name>
    <name type="synonym">Arxula adeninivorans</name>
    <dbReference type="NCBI Taxonomy" id="409370"/>
    <lineage>
        <taxon>Eukaryota</taxon>
        <taxon>Fungi</taxon>
        <taxon>Dikarya</taxon>
        <taxon>Ascomycota</taxon>
        <taxon>Saccharomycotina</taxon>
        <taxon>Dipodascomycetes</taxon>
        <taxon>Dipodascales</taxon>
        <taxon>Trichomonascaceae</taxon>
        <taxon>Blastobotrys</taxon>
    </lineage>
</organism>
<keyword evidence="4 20" id="KW-0004">4Fe-4S</keyword>
<keyword evidence="11 20" id="KW-0862">Zinc</keyword>